<gene>
    <name evidence="1" type="ORF">CRD60_00015</name>
</gene>
<name>A0A366KB17_9BIFI</name>
<organism evidence="1 2">
    <name type="scientific">Bifidobacterium aemilianum</name>
    <dbReference type="NCBI Taxonomy" id="2493120"/>
    <lineage>
        <taxon>Bacteria</taxon>
        <taxon>Bacillati</taxon>
        <taxon>Actinomycetota</taxon>
        <taxon>Actinomycetes</taxon>
        <taxon>Bifidobacteriales</taxon>
        <taxon>Bifidobacteriaceae</taxon>
        <taxon>Bifidobacterium</taxon>
    </lineage>
</organism>
<dbReference type="EMBL" id="PDCG01000001">
    <property type="protein sequence ID" value="RBP98313.1"/>
    <property type="molecule type" value="Genomic_DNA"/>
</dbReference>
<comment type="caution">
    <text evidence="1">The sequence shown here is derived from an EMBL/GenBank/DDBJ whole genome shotgun (WGS) entry which is preliminary data.</text>
</comment>
<proteinExistence type="predicted"/>
<dbReference type="Proteomes" id="UP000252530">
    <property type="component" value="Unassembled WGS sequence"/>
</dbReference>
<reference evidence="1 2" key="1">
    <citation type="submission" date="2017-10" db="EMBL/GenBank/DDBJ databases">
        <title>Bifidobacterium xylocopum sp. nov. and Bifidobacterium aemilianum sp. nov., from the carpenter bee (Xylocopa violacea) digestive tract.</title>
        <authorList>
            <person name="Alberoni D."/>
            <person name="Baffoni L."/>
            <person name="Di Gioia D."/>
            <person name="Gaggia F."/>
            <person name="Biavati B."/>
        </authorList>
    </citation>
    <scope>NUCLEOTIDE SEQUENCE [LARGE SCALE GENOMIC DNA]</scope>
    <source>
        <strain evidence="1 2">XV10</strain>
    </source>
</reference>
<keyword evidence="2" id="KW-1185">Reference proteome</keyword>
<dbReference type="AlphaFoldDB" id="A0A366KB17"/>
<accession>A0A366KB17</accession>
<evidence type="ECO:0000313" key="2">
    <source>
        <dbReference type="Proteomes" id="UP000252530"/>
    </source>
</evidence>
<sequence length="66" mass="7928">MVFFWPWRTSRDKFHGLLPSGWSCVTPWMKLGRGDQLDWSQSMVKAFRSTPVSQVRWRQRKRSGTR</sequence>
<evidence type="ECO:0000313" key="1">
    <source>
        <dbReference type="EMBL" id="RBP98313.1"/>
    </source>
</evidence>
<protein>
    <submittedName>
        <fullName evidence="1">Uncharacterized protein</fullName>
    </submittedName>
</protein>